<dbReference type="STRING" id="5786.F1A457"/>
<dbReference type="InterPro" id="IPR027417">
    <property type="entry name" value="P-loop_NTPase"/>
</dbReference>
<dbReference type="RefSeq" id="XP_003294451.1">
    <property type="nucleotide sequence ID" value="XM_003294403.1"/>
</dbReference>
<dbReference type="Pfam" id="PF00071">
    <property type="entry name" value="Ras"/>
    <property type="match status" value="1"/>
</dbReference>
<dbReference type="GeneID" id="10506754"/>
<dbReference type="GO" id="GO:0016192">
    <property type="term" value="P:vesicle-mediated transport"/>
    <property type="evidence" value="ECO:0000318"/>
    <property type="project" value="GO_Central"/>
</dbReference>
<reference evidence="2" key="1">
    <citation type="journal article" date="2011" name="Genome Biol.">
        <title>Comparative genomics of the social amoebae Dictyostelium discoideum and Dictyostelium purpureum.</title>
        <authorList>
            <consortium name="US DOE Joint Genome Institute (JGI-PGF)"/>
            <person name="Sucgang R."/>
            <person name="Kuo A."/>
            <person name="Tian X."/>
            <person name="Salerno W."/>
            <person name="Parikh A."/>
            <person name="Feasley C.L."/>
            <person name="Dalin E."/>
            <person name="Tu H."/>
            <person name="Huang E."/>
            <person name="Barry K."/>
            <person name="Lindquist E."/>
            <person name="Shapiro H."/>
            <person name="Bruce D."/>
            <person name="Schmutz J."/>
            <person name="Salamov A."/>
            <person name="Fey P."/>
            <person name="Gaudet P."/>
            <person name="Anjard C."/>
            <person name="Babu M.M."/>
            <person name="Basu S."/>
            <person name="Bushmanova Y."/>
            <person name="van der Wel H."/>
            <person name="Katoh-Kurasawa M."/>
            <person name="Dinh C."/>
            <person name="Coutinho P.M."/>
            <person name="Saito T."/>
            <person name="Elias M."/>
            <person name="Schaap P."/>
            <person name="Kay R.R."/>
            <person name="Henrissat B."/>
            <person name="Eichinger L."/>
            <person name="Rivero F."/>
            <person name="Putnam N.H."/>
            <person name="West C.M."/>
            <person name="Loomis W.F."/>
            <person name="Chisholm R.L."/>
            <person name="Shaulsky G."/>
            <person name="Strassmann J.E."/>
            <person name="Queller D.C."/>
            <person name="Kuspa A."/>
            <person name="Grigoriev I.V."/>
        </authorList>
    </citation>
    <scope>NUCLEOTIDE SEQUENCE [LARGE SCALE GENOMIC DNA]</scope>
    <source>
        <strain evidence="2">QSDP1</strain>
    </source>
</reference>
<dbReference type="AlphaFoldDB" id="F1A457"/>
<organism evidence="1 2">
    <name type="scientific">Dictyostelium purpureum</name>
    <name type="common">Slime mold</name>
    <dbReference type="NCBI Taxonomy" id="5786"/>
    <lineage>
        <taxon>Eukaryota</taxon>
        <taxon>Amoebozoa</taxon>
        <taxon>Evosea</taxon>
        <taxon>Eumycetozoa</taxon>
        <taxon>Dictyostelia</taxon>
        <taxon>Dictyosteliales</taxon>
        <taxon>Dictyosteliaceae</taxon>
        <taxon>Dictyostelium</taxon>
    </lineage>
</organism>
<accession>F1A457</accession>
<protein>
    <recommendedName>
        <fullName evidence="3">Small GTPase</fullName>
    </recommendedName>
</protein>
<dbReference type="Proteomes" id="UP000001064">
    <property type="component" value="Unassembled WGS sequence"/>
</dbReference>
<dbReference type="EMBL" id="GL871499">
    <property type="protein sequence ID" value="EGC29023.1"/>
    <property type="molecule type" value="Genomic_DNA"/>
</dbReference>
<proteinExistence type="predicted"/>
<gene>
    <name evidence="1" type="ORF">DICPUDRAFT_84927</name>
</gene>
<dbReference type="GO" id="GO:0005525">
    <property type="term" value="F:GTP binding"/>
    <property type="evidence" value="ECO:0000318"/>
    <property type="project" value="GO_Central"/>
</dbReference>
<keyword evidence="2" id="KW-1185">Reference proteome</keyword>
<evidence type="ECO:0000313" key="1">
    <source>
        <dbReference type="EMBL" id="EGC29023.1"/>
    </source>
</evidence>
<evidence type="ECO:0008006" key="3">
    <source>
        <dbReference type="Google" id="ProtNLM"/>
    </source>
</evidence>
<dbReference type="GO" id="GO:0003924">
    <property type="term" value="F:GTPase activity"/>
    <property type="evidence" value="ECO:0000318"/>
    <property type="project" value="GO_Central"/>
</dbReference>
<evidence type="ECO:0000313" key="2">
    <source>
        <dbReference type="Proteomes" id="UP000001064"/>
    </source>
</evidence>
<sequence length="228" mass="26442">MHTYESYLGKKPITINVLGDPKVGKSSLLYSLFNQDYNPNIKFNNNNIWSNSYTFCFGNIKFELKFEETNGTIITFNEIQKYDALIFLYSLTDKNSFLNLNYFLDLYKSEYFQGRDVPVIIAGTKLDAPNQIIPCLKEIKSLKIPYYDINSSDIDSIHNLLHMLLQPLAKREELIIKKNERILRNIDKSQRALSKKKYLTSPTASLVNIFSKITNGSKKIEKEKPLNF</sequence>
<dbReference type="SUPFAM" id="SSF52540">
    <property type="entry name" value="P-loop containing nucleoside triphosphate hydrolases"/>
    <property type="match status" value="1"/>
</dbReference>
<dbReference type="InterPro" id="IPR001806">
    <property type="entry name" value="Small_GTPase"/>
</dbReference>
<dbReference type="CDD" id="cd00882">
    <property type="entry name" value="Ras_like_GTPase"/>
    <property type="match status" value="1"/>
</dbReference>
<dbReference type="KEGG" id="dpp:DICPUDRAFT_84927"/>
<dbReference type="VEuPathDB" id="AmoebaDB:DICPUDRAFT_84927"/>
<dbReference type="Gene3D" id="3.40.50.300">
    <property type="entry name" value="P-loop containing nucleotide triphosphate hydrolases"/>
    <property type="match status" value="1"/>
</dbReference>
<dbReference type="InParanoid" id="F1A457"/>
<name>F1A457_DICPU</name>